<evidence type="ECO:0000313" key="8">
    <source>
        <dbReference type="EMBL" id="QVV90327.1"/>
    </source>
</evidence>
<dbReference type="PANTHER" id="PTHR13604">
    <property type="entry name" value="DC12-RELATED"/>
    <property type="match status" value="1"/>
</dbReference>
<sequence>MSERYRVQIPDTYIPRYNLAPAEPMLFISKGDDSPLAEMGTFGFMNGLKTRIINARSETVLEKPLFRKINETGRCLIPVSGYYEWHHISGQKIPYYFFLPSYPILTFAGLMRDTGDVKEVVILTTASEGKVKIIHPRMPFIIPKEAENDYLAGCDPEKICKIPPSDLLIHRVSEKISTPGIDGPDLIRPISNHISNQTTLF</sequence>
<keyword evidence="9" id="KW-1185">Reference proteome</keyword>
<gene>
    <name evidence="8" type="ORF">KHC33_07555</name>
</gene>
<dbReference type="PANTHER" id="PTHR13604:SF0">
    <property type="entry name" value="ABASIC SITE PROCESSING PROTEIN HMCES"/>
    <property type="match status" value="1"/>
</dbReference>
<evidence type="ECO:0000256" key="2">
    <source>
        <dbReference type="ARBA" id="ARBA00022670"/>
    </source>
</evidence>
<keyword evidence="2" id="KW-0645">Protease</keyword>
<dbReference type="InterPro" id="IPR036590">
    <property type="entry name" value="SRAP-like"/>
</dbReference>
<evidence type="ECO:0000256" key="5">
    <source>
        <dbReference type="ARBA" id="ARBA00023124"/>
    </source>
</evidence>
<dbReference type="KEGG" id="mrtj:KHC33_07555"/>
<dbReference type="EMBL" id="CP075546">
    <property type="protein sequence ID" value="QVV90327.1"/>
    <property type="molecule type" value="Genomic_DNA"/>
</dbReference>
<reference evidence="8 9" key="1">
    <citation type="submission" date="2021-05" db="EMBL/GenBank/DDBJ databases">
        <title>A novel Methanospirillum isolate from a pyrite-forming mixed culture.</title>
        <authorList>
            <person name="Bunk B."/>
            <person name="Sproer C."/>
            <person name="Spring S."/>
            <person name="Pester M."/>
        </authorList>
    </citation>
    <scope>NUCLEOTIDE SEQUENCE [LARGE SCALE GENOMIC DNA]</scope>
    <source>
        <strain evidence="8 9">J.3.6.1-F.2.7.3</strain>
    </source>
</reference>
<dbReference type="Pfam" id="PF02586">
    <property type="entry name" value="SRAP"/>
    <property type="match status" value="1"/>
</dbReference>
<keyword evidence="4" id="KW-0378">Hydrolase</keyword>
<dbReference type="SUPFAM" id="SSF143081">
    <property type="entry name" value="BB1717-like"/>
    <property type="match status" value="1"/>
</dbReference>
<evidence type="ECO:0000256" key="6">
    <source>
        <dbReference type="ARBA" id="ARBA00023125"/>
    </source>
</evidence>
<comment type="similarity">
    <text evidence="1">Belongs to the SOS response-associated peptidase family.</text>
</comment>
<dbReference type="GeneID" id="65568187"/>
<keyword evidence="6" id="KW-0238">DNA-binding</keyword>
<evidence type="ECO:0000256" key="3">
    <source>
        <dbReference type="ARBA" id="ARBA00022763"/>
    </source>
</evidence>
<keyword evidence="7" id="KW-0456">Lyase</keyword>
<evidence type="ECO:0000256" key="7">
    <source>
        <dbReference type="ARBA" id="ARBA00023239"/>
    </source>
</evidence>
<dbReference type="GO" id="GO:0006508">
    <property type="term" value="P:proteolysis"/>
    <property type="evidence" value="ECO:0007669"/>
    <property type="project" value="UniProtKB-KW"/>
</dbReference>
<evidence type="ECO:0000256" key="1">
    <source>
        <dbReference type="ARBA" id="ARBA00008136"/>
    </source>
</evidence>
<dbReference type="InterPro" id="IPR003738">
    <property type="entry name" value="SRAP"/>
</dbReference>
<dbReference type="Proteomes" id="UP000680656">
    <property type="component" value="Chromosome"/>
</dbReference>
<dbReference type="GO" id="GO:0008233">
    <property type="term" value="F:peptidase activity"/>
    <property type="evidence" value="ECO:0007669"/>
    <property type="project" value="UniProtKB-KW"/>
</dbReference>
<dbReference type="GO" id="GO:0016829">
    <property type="term" value="F:lyase activity"/>
    <property type="evidence" value="ECO:0007669"/>
    <property type="project" value="UniProtKB-KW"/>
</dbReference>
<evidence type="ECO:0000313" key="9">
    <source>
        <dbReference type="Proteomes" id="UP000680656"/>
    </source>
</evidence>
<evidence type="ECO:0000256" key="4">
    <source>
        <dbReference type="ARBA" id="ARBA00022801"/>
    </source>
</evidence>
<proteinExistence type="inferred from homology"/>
<organism evidence="8 9">
    <name type="scientific">Methanospirillum purgamenti</name>
    <dbReference type="NCBI Taxonomy" id="2834276"/>
    <lineage>
        <taxon>Archaea</taxon>
        <taxon>Methanobacteriati</taxon>
        <taxon>Methanobacteriota</taxon>
        <taxon>Stenosarchaea group</taxon>
        <taxon>Methanomicrobia</taxon>
        <taxon>Methanomicrobiales</taxon>
        <taxon>Methanospirillaceae</taxon>
        <taxon>Methanospirillum</taxon>
    </lineage>
</organism>
<dbReference type="RefSeq" id="WP_214421098.1">
    <property type="nucleotide sequence ID" value="NZ_CP075546.1"/>
</dbReference>
<dbReference type="GO" id="GO:0106300">
    <property type="term" value="P:protein-DNA covalent cross-linking repair"/>
    <property type="evidence" value="ECO:0007669"/>
    <property type="project" value="InterPro"/>
</dbReference>
<dbReference type="Gene3D" id="3.90.1680.10">
    <property type="entry name" value="SOS response associated peptidase-like"/>
    <property type="match status" value="1"/>
</dbReference>
<keyword evidence="3" id="KW-0227">DNA damage</keyword>
<keyword evidence="5" id="KW-0190">Covalent protein-DNA linkage</keyword>
<dbReference type="AlphaFoldDB" id="A0A8E7EIP0"/>
<dbReference type="GO" id="GO:0003697">
    <property type="term" value="F:single-stranded DNA binding"/>
    <property type="evidence" value="ECO:0007669"/>
    <property type="project" value="InterPro"/>
</dbReference>
<protein>
    <submittedName>
        <fullName evidence="8">SOS response-associated peptidase</fullName>
    </submittedName>
</protein>
<name>A0A8E7EIP0_9EURY</name>
<accession>A0A8E7EIP0</accession>